<organism evidence="4 5">
    <name type="scientific">Oceaniferula flava</name>
    <dbReference type="NCBI Taxonomy" id="2800421"/>
    <lineage>
        <taxon>Bacteria</taxon>
        <taxon>Pseudomonadati</taxon>
        <taxon>Verrucomicrobiota</taxon>
        <taxon>Verrucomicrobiia</taxon>
        <taxon>Verrucomicrobiales</taxon>
        <taxon>Verrucomicrobiaceae</taxon>
        <taxon>Oceaniferula</taxon>
    </lineage>
</organism>
<keyword evidence="5" id="KW-1185">Reference proteome</keyword>
<comment type="caution">
    <text evidence="4">The sequence shown here is derived from an EMBL/GenBank/DDBJ whole genome shotgun (WGS) entry which is preliminary data.</text>
</comment>
<name>A0AAE2SAW6_9BACT</name>
<dbReference type="Proteomes" id="UP000634206">
    <property type="component" value="Unassembled WGS sequence"/>
</dbReference>
<dbReference type="CDD" id="cd16027">
    <property type="entry name" value="SGSH"/>
    <property type="match status" value="1"/>
</dbReference>
<comment type="similarity">
    <text evidence="1">Belongs to the sulfatase family.</text>
</comment>
<dbReference type="GO" id="GO:0004065">
    <property type="term" value="F:arylsulfatase activity"/>
    <property type="evidence" value="ECO:0007669"/>
    <property type="project" value="TreeGrafter"/>
</dbReference>
<dbReference type="SUPFAM" id="SSF53649">
    <property type="entry name" value="Alkaline phosphatase-like"/>
    <property type="match status" value="1"/>
</dbReference>
<dbReference type="InterPro" id="IPR050738">
    <property type="entry name" value="Sulfatase"/>
</dbReference>
<gene>
    <name evidence="4" type="ORF">JIN83_08760</name>
</gene>
<feature type="domain" description="Sulfatase N-terminal" evidence="3">
    <location>
        <begin position="20"/>
        <end position="314"/>
    </location>
</feature>
<evidence type="ECO:0000313" key="5">
    <source>
        <dbReference type="Proteomes" id="UP000634206"/>
    </source>
</evidence>
<dbReference type="PANTHER" id="PTHR42693">
    <property type="entry name" value="ARYLSULFATASE FAMILY MEMBER"/>
    <property type="match status" value="1"/>
</dbReference>
<dbReference type="InterPro" id="IPR000917">
    <property type="entry name" value="Sulfatase_N"/>
</dbReference>
<evidence type="ECO:0000256" key="1">
    <source>
        <dbReference type="ARBA" id="ARBA00008779"/>
    </source>
</evidence>
<dbReference type="Pfam" id="PF00884">
    <property type="entry name" value="Sulfatase"/>
    <property type="match status" value="1"/>
</dbReference>
<dbReference type="InterPro" id="IPR017850">
    <property type="entry name" value="Alkaline_phosphatase_core_sf"/>
</dbReference>
<reference evidence="4" key="1">
    <citation type="submission" date="2021-01" db="EMBL/GenBank/DDBJ databases">
        <title>Modified the classification status of verrucomicrobia.</title>
        <authorList>
            <person name="Feng X."/>
        </authorList>
    </citation>
    <scope>NUCLEOTIDE SEQUENCE</scope>
    <source>
        <strain evidence="4">5K15</strain>
    </source>
</reference>
<evidence type="ECO:0000256" key="2">
    <source>
        <dbReference type="ARBA" id="ARBA00022801"/>
    </source>
</evidence>
<keyword evidence="2" id="KW-0378">Hydrolase</keyword>
<accession>A0AAE2SAW6</accession>
<dbReference type="Gene3D" id="3.40.720.10">
    <property type="entry name" value="Alkaline Phosphatase, subunit A"/>
    <property type="match status" value="1"/>
</dbReference>
<dbReference type="PANTHER" id="PTHR42693:SF53">
    <property type="entry name" value="ENDO-4-O-SULFATASE"/>
    <property type="match status" value="1"/>
</dbReference>
<evidence type="ECO:0000259" key="3">
    <source>
        <dbReference type="Pfam" id="PF00884"/>
    </source>
</evidence>
<dbReference type="RefSeq" id="WP_309489661.1">
    <property type="nucleotide sequence ID" value="NZ_JAENIG010000005.1"/>
</dbReference>
<protein>
    <submittedName>
        <fullName evidence="4">Sulfatase</fullName>
    </submittedName>
</protein>
<evidence type="ECO:0000313" key="4">
    <source>
        <dbReference type="EMBL" id="MBK1855048.1"/>
    </source>
</evidence>
<proteinExistence type="inferred from homology"/>
<dbReference type="AlphaFoldDB" id="A0AAE2SAW6"/>
<dbReference type="EMBL" id="JAENIG010000005">
    <property type="protein sequence ID" value="MBK1855048.1"/>
    <property type="molecule type" value="Genomic_DNA"/>
</dbReference>
<sequence length="486" mass="54532">MLLLSTLPHAMGAPDIVRKPNIILITADDLNYNSVGAYGCKVSKITPNIDRLAAEGMKFNHAHVNIAVCQPSRQSVMTGCYPHRNGAKGFQPINEEIPTLQEYLKSSGYVNGILGKEVHLKPKHKYCWDYYITESQLSSGAGIGRSPEKYYSFANAFISMAKRQGKPFFLMANIHDPHRPFAGSEQEKKSWGANLPKVTRWIREDEISVPQFLPDLPEIRKEIAQYFTSVHRGDQSVGAVMSALEESGLAENTMVMFISDNGMATPFAKANCYLNSTKTPWIVKWPGHVTPGSVDSEHVISGIDYMPTVLDAIGLKSAAGMDGTSFLPVLHGKKQTTRKYAFTQFHETYSRSQYPMRAVQGRRYGYLINFWANRTGAMRMDSTSGLAFRSMQQAGKSDPAIAARVALFEHRVLEEFYDFEKDPDALHNLIADPEYKDQISEMRSELKAQMAKTHDPALQAFVDRDTPSAVDAFMKQQRTRARNRKK</sequence>